<dbReference type="PROSITE" id="PS00108">
    <property type="entry name" value="PROTEIN_KINASE_ST"/>
    <property type="match status" value="1"/>
</dbReference>
<dbReference type="Pfam" id="PF00069">
    <property type="entry name" value="Pkinase"/>
    <property type="match status" value="1"/>
</dbReference>
<feature type="transmembrane region" description="Helical" evidence="14">
    <location>
        <begin position="314"/>
        <end position="339"/>
    </location>
</feature>
<evidence type="ECO:0000256" key="13">
    <source>
        <dbReference type="SAM" id="MobiDB-lite"/>
    </source>
</evidence>
<dbReference type="InterPro" id="IPR045874">
    <property type="entry name" value="LRK10/LRL21-25-like"/>
</dbReference>
<evidence type="ECO:0000256" key="6">
    <source>
        <dbReference type="ARBA" id="ARBA00022741"/>
    </source>
</evidence>
<comment type="caution">
    <text evidence="17">The sequence shown here is derived from an EMBL/GenBank/DDBJ whole genome shotgun (WGS) entry which is preliminary data.</text>
</comment>
<evidence type="ECO:0000256" key="14">
    <source>
        <dbReference type="SAM" id="Phobius"/>
    </source>
</evidence>
<evidence type="ECO:0000313" key="18">
    <source>
        <dbReference type="Proteomes" id="UP001567538"/>
    </source>
</evidence>
<dbReference type="FunFam" id="1.10.510.10:FF:000590">
    <property type="entry name" value="PR5-like receptor kinase"/>
    <property type="match status" value="1"/>
</dbReference>
<dbReference type="Gene3D" id="1.10.510.10">
    <property type="entry name" value="Transferase(Phosphotransferase) domain 1"/>
    <property type="match status" value="1"/>
</dbReference>
<dbReference type="PROSITE" id="PS00107">
    <property type="entry name" value="PROTEIN_KINASE_ATP"/>
    <property type="match status" value="1"/>
</dbReference>
<protein>
    <submittedName>
        <fullName evidence="17">Cysteine-rich receptor-like protein kinase 12</fullName>
    </submittedName>
</protein>
<dbReference type="GO" id="GO:0005524">
    <property type="term" value="F:ATP binding"/>
    <property type="evidence" value="ECO:0007669"/>
    <property type="project" value="UniProtKB-UniRule"/>
</dbReference>
<feature type="transmembrane region" description="Helical" evidence="14">
    <location>
        <begin position="250"/>
        <end position="269"/>
    </location>
</feature>
<evidence type="ECO:0000256" key="9">
    <source>
        <dbReference type="ARBA" id="ARBA00022989"/>
    </source>
</evidence>
<dbReference type="InterPro" id="IPR011009">
    <property type="entry name" value="Kinase-like_dom_sf"/>
</dbReference>
<comment type="subcellular location">
    <subcellularLocation>
        <location evidence="1">Membrane</location>
        <topology evidence="1">Single-pass type I membrane protein</topology>
    </subcellularLocation>
</comment>
<evidence type="ECO:0000256" key="8">
    <source>
        <dbReference type="ARBA" id="ARBA00022840"/>
    </source>
</evidence>
<dbReference type="PROSITE" id="PS50011">
    <property type="entry name" value="PROTEIN_KINASE_DOM"/>
    <property type="match status" value="1"/>
</dbReference>
<name>A0ABD1FI28_SALDI</name>
<reference evidence="17 18" key="1">
    <citation type="submission" date="2024-06" db="EMBL/GenBank/DDBJ databases">
        <title>A chromosome level genome sequence of Diviner's sage (Salvia divinorum).</title>
        <authorList>
            <person name="Ford S.A."/>
            <person name="Ro D.-K."/>
            <person name="Ness R.W."/>
            <person name="Phillips M.A."/>
        </authorList>
    </citation>
    <scope>NUCLEOTIDE SEQUENCE [LARGE SCALE GENOMIC DNA]</scope>
    <source>
        <strain evidence="17">SAF-2024a</strain>
        <tissue evidence="17">Leaf</tissue>
    </source>
</reference>
<dbReference type="InterPro" id="IPR000719">
    <property type="entry name" value="Prot_kinase_dom"/>
</dbReference>
<feature type="signal peptide" evidence="15">
    <location>
        <begin position="1"/>
        <end position="27"/>
    </location>
</feature>
<dbReference type="EMBL" id="JBEAFC010000014">
    <property type="protein sequence ID" value="KAL1531501.1"/>
    <property type="molecule type" value="Genomic_DNA"/>
</dbReference>
<keyword evidence="2" id="KW-0723">Serine/threonine-protein kinase</keyword>
<dbReference type="Gene3D" id="3.30.200.20">
    <property type="entry name" value="Phosphorylase Kinase, domain 1"/>
    <property type="match status" value="1"/>
</dbReference>
<keyword evidence="18" id="KW-1185">Reference proteome</keyword>
<keyword evidence="8 12" id="KW-0067">ATP-binding</keyword>
<dbReference type="InterPro" id="IPR025287">
    <property type="entry name" value="WAK_GUB"/>
</dbReference>
<gene>
    <name evidence="17" type="ORF">AAHA92_31632</name>
</gene>
<accession>A0ABD1FI28</accession>
<keyword evidence="5 15" id="KW-0732">Signal</keyword>
<feature type="binding site" evidence="12">
    <location>
        <position position="406"/>
    </location>
    <ligand>
        <name>ATP</name>
        <dbReference type="ChEBI" id="CHEBI:30616"/>
    </ligand>
</feature>
<organism evidence="17 18">
    <name type="scientific">Salvia divinorum</name>
    <name type="common">Maria pastora</name>
    <name type="synonym">Diviner's sage</name>
    <dbReference type="NCBI Taxonomy" id="28513"/>
    <lineage>
        <taxon>Eukaryota</taxon>
        <taxon>Viridiplantae</taxon>
        <taxon>Streptophyta</taxon>
        <taxon>Embryophyta</taxon>
        <taxon>Tracheophyta</taxon>
        <taxon>Spermatophyta</taxon>
        <taxon>Magnoliopsida</taxon>
        <taxon>eudicotyledons</taxon>
        <taxon>Gunneridae</taxon>
        <taxon>Pentapetalae</taxon>
        <taxon>asterids</taxon>
        <taxon>lamiids</taxon>
        <taxon>Lamiales</taxon>
        <taxon>Lamiaceae</taxon>
        <taxon>Nepetoideae</taxon>
        <taxon>Mentheae</taxon>
        <taxon>Salviinae</taxon>
        <taxon>Salvia</taxon>
        <taxon>Salvia subgen. Calosphace</taxon>
    </lineage>
</organism>
<dbReference type="Pfam" id="PF13947">
    <property type="entry name" value="GUB_WAK_bind"/>
    <property type="match status" value="1"/>
</dbReference>
<evidence type="ECO:0000256" key="1">
    <source>
        <dbReference type="ARBA" id="ARBA00004479"/>
    </source>
</evidence>
<evidence type="ECO:0000259" key="16">
    <source>
        <dbReference type="PROSITE" id="PS50011"/>
    </source>
</evidence>
<dbReference type="PANTHER" id="PTHR27009">
    <property type="entry name" value="RUST RESISTANCE KINASE LR10-RELATED"/>
    <property type="match status" value="1"/>
</dbReference>
<dbReference type="FunFam" id="3.30.200.20:FF:000178">
    <property type="entry name" value="serine/threonine-protein kinase PBS1-like"/>
    <property type="match status" value="1"/>
</dbReference>
<feature type="domain" description="Protein kinase" evidence="16">
    <location>
        <begin position="378"/>
        <end position="660"/>
    </location>
</feature>
<dbReference type="SUPFAM" id="SSF56112">
    <property type="entry name" value="Protein kinase-like (PK-like)"/>
    <property type="match status" value="1"/>
</dbReference>
<feature type="region of interest" description="Disordered" evidence="13">
    <location>
        <begin position="673"/>
        <end position="703"/>
    </location>
</feature>
<feature type="compositionally biased region" description="Polar residues" evidence="13">
    <location>
        <begin position="680"/>
        <end position="703"/>
    </location>
</feature>
<dbReference type="GO" id="GO:0004674">
    <property type="term" value="F:protein serine/threonine kinase activity"/>
    <property type="evidence" value="ECO:0007669"/>
    <property type="project" value="UniProtKB-KW"/>
</dbReference>
<evidence type="ECO:0000256" key="15">
    <source>
        <dbReference type="SAM" id="SignalP"/>
    </source>
</evidence>
<evidence type="ECO:0000256" key="12">
    <source>
        <dbReference type="PROSITE-ProRule" id="PRU10141"/>
    </source>
</evidence>
<evidence type="ECO:0000256" key="5">
    <source>
        <dbReference type="ARBA" id="ARBA00022729"/>
    </source>
</evidence>
<keyword evidence="11" id="KW-0325">Glycoprotein</keyword>
<evidence type="ECO:0000256" key="4">
    <source>
        <dbReference type="ARBA" id="ARBA00022692"/>
    </source>
</evidence>
<feature type="chain" id="PRO_5044749919" evidence="15">
    <location>
        <begin position="28"/>
        <end position="703"/>
    </location>
</feature>
<dbReference type="GO" id="GO:0016020">
    <property type="term" value="C:membrane"/>
    <property type="evidence" value="ECO:0007669"/>
    <property type="project" value="UniProtKB-SubCell"/>
</dbReference>
<evidence type="ECO:0000256" key="10">
    <source>
        <dbReference type="ARBA" id="ARBA00023136"/>
    </source>
</evidence>
<evidence type="ECO:0000256" key="7">
    <source>
        <dbReference type="ARBA" id="ARBA00022777"/>
    </source>
</evidence>
<keyword evidence="7" id="KW-0418">Kinase</keyword>
<evidence type="ECO:0000256" key="3">
    <source>
        <dbReference type="ARBA" id="ARBA00022679"/>
    </source>
</evidence>
<dbReference type="AlphaFoldDB" id="A0ABD1FI28"/>
<dbReference type="SMART" id="SM00220">
    <property type="entry name" value="S_TKc"/>
    <property type="match status" value="1"/>
</dbReference>
<keyword evidence="6 12" id="KW-0547">Nucleotide-binding</keyword>
<proteinExistence type="predicted"/>
<evidence type="ECO:0000256" key="2">
    <source>
        <dbReference type="ARBA" id="ARBA00022527"/>
    </source>
</evidence>
<evidence type="ECO:0000313" key="17">
    <source>
        <dbReference type="EMBL" id="KAL1531501.1"/>
    </source>
</evidence>
<keyword evidence="10 14" id="KW-0472">Membrane</keyword>
<dbReference type="Proteomes" id="UP001567538">
    <property type="component" value="Unassembled WGS sequence"/>
</dbReference>
<keyword evidence="9 14" id="KW-1133">Transmembrane helix</keyword>
<dbReference type="InterPro" id="IPR008271">
    <property type="entry name" value="Ser/Thr_kinase_AS"/>
</dbReference>
<sequence>MITQNLLFLIYSSLLILSAHFFHTCYAKCGPSSCGLIRNISYPFRLDTCRGPGYELVCENNVTLLYRKSRKYYVTEIDYQNYGIRLSDISTNTNICSLPSHSLYEENSVFSPMDYYVFNQPTYLVRCEHPLHNSSLFTQLTDCEQSTEYTYIKVGSLNPNDIDYMCTIVSTLQTFWCSQNLTNVSLSEIHQSLLKGFYLSWVSFMCSYCKGGIYKGDCSRISDDTVNCGHSQLYYKWVYIMDSFRSPKGPYGGCLLILMLILAIVFGGLTIPLKIIITIGLGAYFLTQTTPFWLPGDQSIDELPRVVHVRKPYSLSDVTVVSLVVRFVVGFLCAMWFLIYKFRRRHLSAYEDIECFLQSDNHLSPIRYSYSDIKKMTRNFREKLGEGGFGSVYKGKLRSGHYVAVKLLGKAKINDKDFINEIGTIGRIHHVNVVQLVGYCAERSKRVVILDFMPNGSLDKYLFNPEKASSLDWDMKFKIAVGVARGIEYLHCGCDIKILHFDIKPHNILLDDKFVPKVSDFGLAKLCSVDKDTVTMTAARGTIGYVAPELINRSIGLVSHKADVYSFGMLLMEMAGVNRELMRGNKDDSTKYFPNWIYDCINKGEGIGIAEEGDDNVDDENETGKSVLKKMTIVGLWCIQMNPDTRPSMNKVLEMLEGDVEDLKIPEYPSRLVSEDKSQAADSTASLSLSNYDNGSSIEISID</sequence>
<evidence type="ECO:0000256" key="11">
    <source>
        <dbReference type="ARBA" id="ARBA00023180"/>
    </source>
</evidence>
<keyword evidence="3" id="KW-0808">Transferase</keyword>
<dbReference type="InterPro" id="IPR017441">
    <property type="entry name" value="Protein_kinase_ATP_BS"/>
</dbReference>
<keyword evidence="4 14" id="KW-0812">Transmembrane</keyword>